<gene>
    <name evidence="1" type="ORF">CKO31_10960</name>
</gene>
<dbReference type="SUPFAM" id="SSF103190">
    <property type="entry name" value="Sensory domain-like"/>
    <property type="match status" value="1"/>
</dbReference>
<dbReference type="Gene3D" id="3.30.450.20">
    <property type="entry name" value="PAS domain"/>
    <property type="match status" value="1"/>
</dbReference>
<accession>A0ABS1CH73</accession>
<dbReference type="InterPro" id="IPR029151">
    <property type="entry name" value="Sensor-like_sf"/>
</dbReference>
<reference evidence="1 2" key="1">
    <citation type="journal article" date="2020" name="Microorganisms">
        <title>Osmotic Adaptation and Compatible Solute Biosynthesis of Phototrophic Bacteria as Revealed from Genome Analyses.</title>
        <authorList>
            <person name="Imhoff J.F."/>
            <person name="Rahn T."/>
            <person name="Kunzel S."/>
            <person name="Keller A."/>
            <person name="Neulinger S.C."/>
        </authorList>
    </citation>
    <scope>NUCLEOTIDE SEQUENCE [LARGE SCALE GENOMIC DNA]</scope>
    <source>
        <strain evidence="1 2">DSM 6210</strain>
    </source>
</reference>
<proteinExistence type="predicted"/>
<dbReference type="RefSeq" id="WP_200237181.1">
    <property type="nucleotide sequence ID" value="NZ_NRRV01000023.1"/>
</dbReference>
<dbReference type="Proteomes" id="UP000748752">
    <property type="component" value="Unassembled WGS sequence"/>
</dbReference>
<name>A0ABS1CH73_9GAMM</name>
<dbReference type="EMBL" id="NRRV01000023">
    <property type="protein sequence ID" value="MBK1631249.1"/>
    <property type="molecule type" value="Genomic_DNA"/>
</dbReference>
<dbReference type="CDD" id="cd18773">
    <property type="entry name" value="PDC1_HK_sensor"/>
    <property type="match status" value="1"/>
</dbReference>
<evidence type="ECO:0000313" key="2">
    <source>
        <dbReference type="Proteomes" id="UP000748752"/>
    </source>
</evidence>
<protein>
    <submittedName>
        <fullName evidence="1">Uncharacterized protein</fullName>
    </submittedName>
</protein>
<sequence>MTDNLKASVARQRLALFNMLLEPMAYVAGRCAAVWGERQALDAVLLDALGTVPHSRYLYALDTRAVQVSSNAAVEGLIGTDFGRDRAARPYMHEPMPAHGLLLSEAYISLRAKRPSLTALRRIERDGEQLGLLGADFDLRDLPLTREVYREPNRWQQLRGDPAIRGSLFEQRRVESLMDRHIDEVLPVLEELVTESGVFHCKIHFSSSRATIWLVDDPFRYRLLHFDELADPDVCLAYPHCAYPEQALVAAEQVRAILQGFRRLRYADDIIYLRSGSLNVFNGLVALNFSCDGSHYLPHTEFLDPASTFWQNVS</sequence>
<comment type="caution">
    <text evidence="1">The sequence shown here is derived from an EMBL/GenBank/DDBJ whole genome shotgun (WGS) entry which is preliminary data.</text>
</comment>
<organism evidence="1 2">
    <name type="scientific">Thiohalocapsa halophila</name>
    <dbReference type="NCBI Taxonomy" id="69359"/>
    <lineage>
        <taxon>Bacteria</taxon>
        <taxon>Pseudomonadati</taxon>
        <taxon>Pseudomonadota</taxon>
        <taxon>Gammaproteobacteria</taxon>
        <taxon>Chromatiales</taxon>
        <taxon>Chromatiaceae</taxon>
        <taxon>Thiohalocapsa</taxon>
    </lineage>
</organism>
<evidence type="ECO:0000313" key="1">
    <source>
        <dbReference type="EMBL" id="MBK1631249.1"/>
    </source>
</evidence>
<keyword evidence="2" id="KW-1185">Reference proteome</keyword>